<dbReference type="EMBL" id="MU003785">
    <property type="protein sequence ID" value="KAF2722069.1"/>
    <property type="molecule type" value="Genomic_DNA"/>
</dbReference>
<dbReference type="PANTHER" id="PTHR14969">
    <property type="entry name" value="SPHINGOSINE-1-PHOSPHATE PHOSPHOHYDROLASE"/>
    <property type="match status" value="1"/>
</dbReference>
<dbReference type="GO" id="GO:0042392">
    <property type="term" value="F:sphingosine-1-phosphate phosphatase activity"/>
    <property type="evidence" value="ECO:0007669"/>
    <property type="project" value="TreeGrafter"/>
</dbReference>
<dbReference type="SUPFAM" id="SSF48317">
    <property type="entry name" value="Acid phosphatase/Vanadium-dependent haloperoxidase"/>
    <property type="match status" value="1"/>
</dbReference>
<dbReference type="PANTHER" id="PTHR14969:SF13">
    <property type="entry name" value="AT30094P"/>
    <property type="match status" value="1"/>
</dbReference>
<organism evidence="4 5">
    <name type="scientific">Polychaeton citri CBS 116435</name>
    <dbReference type="NCBI Taxonomy" id="1314669"/>
    <lineage>
        <taxon>Eukaryota</taxon>
        <taxon>Fungi</taxon>
        <taxon>Dikarya</taxon>
        <taxon>Ascomycota</taxon>
        <taxon>Pezizomycotina</taxon>
        <taxon>Dothideomycetes</taxon>
        <taxon>Dothideomycetidae</taxon>
        <taxon>Capnodiales</taxon>
        <taxon>Capnodiaceae</taxon>
        <taxon>Polychaeton</taxon>
    </lineage>
</organism>
<feature type="chain" id="PRO_5040380871" description="Phosphatidic acid phosphatase type 2/haloperoxidase domain-containing protein" evidence="2">
    <location>
        <begin position="32"/>
        <end position="164"/>
    </location>
</feature>
<feature type="transmembrane region" description="Helical" evidence="1">
    <location>
        <begin position="89"/>
        <end position="107"/>
    </location>
</feature>
<dbReference type="OrthoDB" id="302705at2759"/>
<keyword evidence="1" id="KW-0812">Transmembrane</keyword>
<comment type="caution">
    <text evidence="4">The sequence shown here is derived from an EMBL/GenBank/DDBJ whole genome shotgun (WGS) entry which is preliminary data.</text>
</comment>
<gene>
    <name evidence="4" type="ORF">K431DRAFT_59632</name>
</gene>
<keyword evidence="2" id="KW-0732">Signal</keyword>
<dbReference type="Proteomes" id="UP000799441">
    <property type="component" value="Unassembled WGS sequence"/>
</dbReference>
<protein>
    <recommendedName>
        <fullName evidence="3">Phosphatidic acid phosphatase type 2/haloperoxidase domain-containing protein</fullName>
    </recommendedName>
</protein>
<evidence type="ECO:0000313" key="4">
    <source>
        <dbReference type="EMBL" id="KAF2722069.1"/>
    </source>
</evidence>
<feature type="domain" description="Phosphatidic acid phosphatase type 2/haloperoxidase" evidence="3">
    <location>
        <begin position="5"/>
        <end position="108"/>
    </location>
</feature>
<keyword evidence="1" id="KW-0472">Membrane</keyword>
<proteinExistence type="predicted"/>
<feature type="transmembrane region" description="Helical" evidence="1">
    <location>
        <begin position="63"/>
        <end position="82"/>
    </location>
</feature>
<evidence type="ECO:0000256" key="2">
    <source>
        <dbReference type="SAM" id="SignalP"/>
    </source>
</evidence>
<name>A0A9P4UPR5_9PEZI</name>
<dbReference type="Gene3D" id="1.20.144.10">
    <property type="entry name" value="Phosphatidic acid phosphatase type 2/haloperoxidase"/>
    <property type="match status" value="1"/>
</dbReference>
<evidence type="ECO:0000256" key="1">
    <source>
        <dbReference type="SAM" id="Phobius"/>
    </source>
</evidence>
<dbReference type="AlphaFoldDB" id="A0A9P4UPR5"/>
<accession>A0A9P4UPR5</accession>
<evidence type="ECO:0000259" key="3">
    <source>
        <dbReference type="Pfam" id="PF01569"/>
    </source>
</evidence>
<sequence>MHGKGYGMPSSHAQFVAFFSTFLTLFLLLRHSPHPHPPPSYSSSAASSSPPPTPPTPYSHRLLLSFAAFLSAAAVAQSRIYLNYHTPKQVYAGVGAGVAFAIFWFIFTEIVRKSGLLAWGLDLRISRALRVRDLVVEEDIWEAGWERFEIRRMRKRRDIKAKGQ</sequence>
<feature type="signal peptide" evidence="2">
    <location>
        <begin position="1"/>
        <end position="31"/>
    </location>
</feature>
<dbReference type="InterPro" id="IPR000326">
    <property type="entry name" value="PAP2/HPO"/>
</dbReference>
<evidence type="ECO:0000313" key="5">
    <source>
        <dbReference type="Proteomes" id="UP000799441"/>
    </source>
</evidence>
<reference evidence="4" key="1">
    <citation type="journal article" date="2020" name="Stud. Mycol.">
        <title>101 Dothideomycetes genomes: a test case for predicting lifestyles and emergence of pathogens.</title>
        <authorList>
            <person name="Haridas S."/>
            <person name="Albert R."/>
            <person name="Binder M."/>
            <person name="Bloem J."/>
            <person name="Labutti K."/>
            <person name="Salamov A."/>
            <person name="Andreopoulos B."/>
            <person name="Baker S."/>
            <person name="Barry K."/>
            <person name="Bills G."/>
            <person name="Bluhm B."/>
            <person name="Cannon C."/>
            <person name="Castanera R."/>
            <person name="Culley D."/>
            <person name="Daum C."/>
            <person name="Ezra D."/>
            <person name="Gonzalez J."/>
            <person name="Henrissat B."/>
            <person name="Kuo A."/>
            <person name="Liang C."/>
            <person name="Lipzen A."/>
            <person name="Lutzoni F."/>
            <person name="Magnuson J."/>
            <person name="Mondo S."/>
            <person name="Nolan M."/>
            <person name="Ohm R."/>
            <person name="Pangilinan J."/>
            <person name="Park H.-J."/>
            <person name="Ramirez L."/>
            <person name="Alfaro M."/>
            <person name="Sun H."/>
            <person name="Tritt A."/>
            <person name="Yoshinaga Y."/>
            <person name="Zwiers L.-H."/>
            <person name="Turgeon B."/>
            <person name="Goodwin S."/>
            <person name="Spatafora J."/>
            <person name="Crous P."/>
            <person name="Grigoriev I."/>
        </authorList>
    </citation>
    <scope>NUCLEOTIDE SEQUENCE</scope>
    <source>
        <strain evidence="4">CBS 116435</strain>
    </source>
</reference>
<dbReference type="InterPro" id="IPR036938">
    <property type="entry name" value="PAP2/HPO_sf"/>
</dbReference>
<keyword evidence="5" id="KW-1185">Reference proteome</keyword>
<keyword evidence="1" id="KW-1133">Transmembrane helix</keyword>
<dbReference type="Pfam" id="PF01569">
    <property type="entry name" value="PAP2"/>
    <property type="match status" value="1"/>
</dbReference>